<dbReference type="Proteomes" id="UP000503278">
    <property type="component" value="Chromosome"/>
</dbReference>
<protein>
    <submittedName>
        <fullName evidence="1">Uncharacterized protein</fullName>
    </submittedName>
</protein>
<dbReference type="AlphaFoldDB" id="A0A7L5DYJ5"/>
<dbReference type="RefSeq" id="WP_169606857.1">
    <property type="nucleotide sequence ID" value="NZ_CP051682.1"/>
</dbReference>
<proteinExistence type="predicted"/>
<evidence type="ECO:0000313" key="1">
    <source>
        <dbReference type="EMBL" id="QJD95851.1"/>
    </source>
</evidence>
<keyword evidence="2" id="KW-1185">Reference proteome</keyword>
<gene>
    <name evidence="1" type="ORF">HH214_08175</name>
</gene>
<evidence type="ECO:0000313" key="2">
    <source>
        <dbReference type="Proteomes" id="UP000503278"/>
    </source>
</evidence>
<dbReference type="KEGG" id="mrob:HH214_08175"/>
<reference evidence="1 2" key="1">
    <citation type="submission" date="2020-04" db="EMBL/GenBank/DDBJ databases">
        <title>Genome sequencing of novel species.</title>
        <authorList>
            <person name="Heo J."/>
            <person name="Kim S.-J."/>
            <person name="Kim J.-S."/>
            <person name="Hong S.-B."/>
            <person name="Kwon S.-W."/>
        </authorList>
    </citation>
    <scope>NUCLEOTIDE SEQUENCE [LARGE SCALE GENOMIC DNA]</scope>
    <source>
        <strain evidence="1 2">F39-2</strain>
    </source>
</reference>
<sequence length="96" mass="11303">MENTLKKFCRIKLDTIKLHLDKELKKEITASKLDKSHKCDEVIEKVITEQYTGILQYMLKDYAHSKVTIDQKADMMSEFTRSALTLADDFKKQYLK</sequence>
<dbReference type="EMBL" id="CP051682">
    <property type="protein sequence ID" value="QJD95851.1"/>
    <property type="molecule type" value="Genomic_DNA"/>
</dbReference>
<organism evidence="1 2">
    <name type="scientific">Mucilaginibacter robiniae</name>
    <dbReference type="NCBI Taxonomy" id="2728022"/>
    <lineage>
        <taxon>Bacteria</taxon>
        <taxon>Pseudomonadati</taxon>
        <taxon>Bacteroidota</taxon>
        <taxon>Sphingobacteriia</taxon>
        <taxon>Sphingobacteriales</taxon>
        <taxon>Sphingobacteriaceae</taxon>
        <taxon>Mucilaginibacter</taxon>
    </lineage>
</organism>
<name>A0A7L5DYJ5_9SPHI</name>
<accession>A0A7L5DYJ5</accession>